<proteinExistence type="inferred from homology"/>
<dbReference type="eggNOG" id="ENOG502QQR0">
    <property type="taxonomic scope" value="Eukaryota"/>
</dbReference>
<dbReference type="InParanoid" id="B3S4M3"/>
<dbReference type="FunFam" id="2.60.450.20:FF:000004">
    <property type="entry name" value="Centromere protein J"/>
    <property type="match status" value="1"/>
</dbReference>
<feature type="domain" description="Centromere protein J C-terminal" evidence="3">
    <location>
        <begin position="155"/>
        <end position="189"/>
    </location>
</feature>
<organism evidence="4 5">
    <name type="scientific">Trichoplax adhaerens</name>
    <name type="common">Trichoplax reptans</name>
    <dbReference type="NCBI Taxonomy" id="10228"/>
    <lineage>
        <taxon>Eukaryota</taxon>
        <taxon>Metazoa</taxon>
        <taxon>Placozoa</taxon>
        <taxon>Uniplacotomia</taxon>
        <taxon>Trichoplacea</taxon>
        <taxon>Trichoplacidae</taxon>
        <taxon>Trichoplax</taxon>
    </lineage>
</organism>
<dbReference type="Proteomes" id="UP000009022">
    <property type="component" value="Unassembled WGS sequence"/>
</dbReference>
<feature type="non-terminal residue" evidence="4">
    <location>
        <position position="1"/>
    </location>
</feature>
<sequence>IRKLRKQRRIYEQYRKDSKASFNKSENADKELLVQQKQILEDELINREKRWSASVARLRNRIDALEKQNQELRKEIVILERYRLKNCQNREFLHNQNNQIVMRKTKIYDHNGKLSNNICDYKTLIDKLKNTPKCAVLESYEQEASETVAHIVNLTDNYKEVQHGNGIVERTFTDCSRVIYYSDGSSKEINADGTLSVNYLYNGDILKISPDKEVIQVYYYAATKTHHTTFTDGRQILRFANNQAEIHYPNGMKIVVFPDKSIKYISPDGMEENYEKIESLESSHSEKSKLPDSTR</sequence>
<name>B3S4M3_TRIAD</name>
<comment type="similarity">
    <text evidence="1">Belongs to the TCP10 family.</text>
</comment>
<dbReference type="STRING" id="10228.B3S4M3"/>
<dbReference type="HOGENOM" id="CLU_945200_0_0_1"/>
<dbReference type="OMA" id="NNICDYK"/>
<dbReference type="RefSeq" id="XP_002115200.1">
    <property type="nucleotide sequence ID" value="XM_002115164.1"/>
</dbReference>
<protein>
    <recommendedName>
        <fullName evidence="3">Centromere protein J C-terminal domain-containing protein</fullName>
    </recommendedName>
</protein>
<dbReference type="InterPro" id="IPR026581">
    <property type="entry name" value="TCP10L/CENPJ"/>
</dbReference>
<keyword evidence="5" id="KW-1185">Reference proteome</keyword>
<dbReference type="Pfam" id="PF07202">
    <property type="entry name" value="Tcp10_C"/>
    <property type="match status" value="1"/>
</dbReference>
<dbReference type="PANTHER" id="PTHR10331">
    <property type="entry name" value="T COMPLEX PROTEIN 10"/>
    <property type="match status" value="1"/>
</dbReference>
<dbReference type="GeneID" id="6756251"/>
<dbReference type="CTD" id="6756251"/>
<evidence type="ECO:0000259" key="3">
    <source>
        <dbReference type="Pfam" id="PF07202"/>
    </source>
</evidence>
<dbReference type="AlphaFoldDB" id="B3S4M3"/>
<accession>B3S4M3</accession>
<dbReference type="PhylomeDB" id="B3S4M3"/>
<dbReference type="KEGG" id="tad:TRIADDRAFT_28606"/>
<dbReference type="FunCoup" id="B3S4M3">
    <property type="interactions" value="1"/>
</dbReference>
<dbReference type="Gene3D" id="2.60.450.20">
    <property type="match status" value="1"/>
</dbReference>
<dbReference type="PANTHER" id="PTHR10331:SF6">
    <property type="entry name" value="SPINDLE ASSEMBLY ABNORMAL 4"/>
    <property type="match status" value="1"/>
</dbReference>
<dbReference type="InterPro" id="IPR047002">
    <property type="entry name" value="Tcp10_C_sf"/>
</dbReference>
<dbReference type="EMBL" id="DS985249">
    <property type="protein sequence ID" value="EDV22656.1"/>
    <property type="molecule type" value="Genomic_DNA"/>
</dbReference>
<feature type="coiled-coil region" evidence="2">
    <location>
        <begin position="23"/>
        <end position="82"/>
    </location>
</feature>
<dbReference type="OrthoDB" id="10252174at2759"/>
<reference evidence="4 5" key="1">
    <citation type="journal article" date="2008" name="Nature">
        <title>The Trichoplax genome and the nature of placozoans.</title>
        <authorList>
            <person name="Srivastava M."/>
            <person name="Begovic E."/>
            <person name="Chapman J."/>
            <person name="Putnam N.H."/>
            <person name="Hellsten U."/>
            <person name="Kawashima T."/>
            <person name="Kuo A."/>
            <person name="Mitros T."/>
            <person name="Salamov A."/>
            <person name="Carpenter M.L."/>
            <person name="Signorovitch A.Y."/>
            <person name="Moreno M.A."/>
            <person name="Kamm K."/>
            <person name="Grimwood J."/>
            <person name="Schmutz J."/>
            <person name="Shapiro H."/>
            <person name="Grigoriev I.V."/>
            <person name="Buss L.W."/>
            <person name="Schierwater B."/>
            <person name="Dellaporta S.L."/>
            <person name="Rokhsar D.S."/>
        </authorList>
    </citation>
    <scope>NUCLEOTIDE SEQUENCE [LARGE SCALE GENOMIC DNA]</scope>
    <source>
        <strain evidence="4 5">Grell-BS-1999</strain>
    </source>
</reference>
<keyword evidence="2" id="KW-0175">Coiled coil</keyword>
<evidence type="ECO:0000256" key="2">
    <source>
        <dbReference type="SAM" id="Coils"/>
    </source>
</evidence>
<evidence type="ECO:0000313" key="5">
    <source>
        <dbReference type="Proteomes" id="UP000009022"/>
    </source>
</evidence>
<dbReference type="InterPro" id="IPR009852">
    <property type="entry name" value="CENPJ_C_dom"/>
</dbReference>
<evidence type="ECO:0000313" key="4">
    <source>
        <dbReference type="EMBL" id="EDV22656.1"/>
    </source>
</evidence>
<gene>
    <name evidence="4" type="ORF">TRIADDRAFT_28606</name>
</gene>
<evidence type="ECO:0000256" key="1">
    <source>
        <dbReference type="ARBA" id="ARBA00005627"/>
    </source>
</evidence>